<name>A0A972FNV7_9FLAO</name>
<proteinExistence type="predicted"/>
<dbReference type="AlphaFoldDB" id="A0A972FNV7"/>
<dbReference type="EMBL" id="JAAMPU010000106">
    <property type="protein sequence ID" value="NMH28690.1"/>
    <property type="molecule type" value="Genomic_DNA"/>
</dbReference>
<sequence>MITLGAFLVFCGFFSAYATSRKAIPVSHSQPGKWFSHDPKRSKMISLVFFILSLALFICVKGLLSGIFLFTITLMVFGSLIVILTPLRLFSPAVVFVVFALLFLAEFILV</sequence>
<dbReference type="RefSeq" id="WP_169527791.1">
    <property type="nucleotide sequence ID" value="NZ_JAAMPU010000106.1"/>
</dbReference>
<keyword evidence="3" id="KW-1185">Reference proteome</keyword>
<protein>
    <recommendedName>
        <fullName evidence="4">DUF3325 domain-containing protein</fullName>
    </recommendedName>
</protein>
<accession>A0A972FNV7</accession>
<evidence type="ECO:0000313" key="2">
    <source>
        <dbReference type="EMBL" id="NMH28690.1"/>
    </source>
</evidence>
<keyword evidence="1" id="KW-1133">Transmembrane helix</keyword>
<gene>
    <name evidence="2" type="ORF">G6047_11665</name>
</gene>
<keyword evidence="1" id="KW-0472">Membrane</keyword>
<keyword evidence="1" id="KW-0812">Transmembrane</keyword>
<evidence type="ECO:0000256" key="1">
    <source>
        <dbReference type="SAM" id="Phobius"/>
    </source>
</evidence>
<organism evidence="2 3">
    <name type="scientific">Flavobacterium silvaticum</name>
    <dbReference type="NCBI Taxonomy" id="1852020"/>
    <lineage>
        <taxon>Bacteria</taxon>
        <taxon>Pseudomonadati</taxon>
        <taxon>Bacteroidota</taxon>
        <taxon>Flavobacteriia</taxon>
        <taxon>Flavobacteriales</taxon>
        <taxon>Flavobacteriaceae</taxon>
        <taxon>Flavobacterium</taxon>
    </lineage>
</organism>
<feature type="transmembrane region" description="Helical" evidence="1">
    <location>
        <begin position="90"/>
        <end position="109"/>
    </location>
</feature>
<evidence type="ECO:0008006" key="4">
    <source>
        <dbReference type="Google" id="ProtNLM"/>
    </source>
</evidence>
<reference evidence="2" key="1">
    <citation type="submission" date="2020-02" db="EMBL/GenBank/DDBJ databases">
        <title>Flavobacterium sp. genome.</title>
        <authorList>
            <person name="Jung H.S."/>
            <person name="Baek J.H."/>
            <person name="Jeon C.O."/>
        </authorList>
    </citation>
    <scope>NUCLEOTIDE SEQUENCE</scope>
    <source>
        <strain evidence="2">SE-s28</strain>
    </source>
</reference>
<dbReference type="Proteomes" id="UP000712080">
    <property type="component" value="Unassembled WGS sequence"/>
</dbReference>
<comment type="caution">
    <text evidence="2">The sequence shown here is derived from an EMBL/GenBank/DDBJ whole genome shotgun (WGS) entry which is preliminary data.</text>
</comment>
<evidence type="ECO:0000313" key="3">
    <source>
        <dbReference type="Proteomes" id="UP000712080"/>
    </source>
</evidence>